<dbReference type="InterPro" id="IPR035166">
    <property type="entry name" value="DUF5336"/>
</dbReference>
<dbReference type="EMBL" id="CP110615">
    <property type="protein sequence ID" value="UZJ25400.1"/>
    <property type="molecule type" value="Genomic_DNA"/>
</dbReference>
<feature type="compositionally biased region" description="Low complexity" evidence="1">
    <location>
        <begin position="266"/>
        <end position="291"/>
    </location>
</feature>
<evidence type="ECO:0000313" key="4">
    <source>
        <dbReference type="Proteomes" id="UP001164965"/>
    </source>
</evidence>
<keyword evidence="4" id="KW-1185">Reference proteome</keyword>
<organism evidence="3 4">
    <name type="scientific">Rhodococcus antarcticus</name>
    <dbReference type="NCBI Taxonomy" id="2987751"/>
    <lineage>
        <taxon>Bacteria</taxon>
        <taxon>Bacillati</taxon>
        <taxon>Actinomycetota</taxon>
        <taxon>Actinomycetes</taxon>
        <taxon>Mycobacteriales</taxon>
        <taxon>Nocardiaceae</taxon>
        <taxon>Rhodococcus</taxon>
    </lineage>
</organism>
<feature type="compositionally biased region" description="Basic and acidic residues" evidence="1">
    <location>
        <begin position="252"/>
        <end position="265"/>
    </location>
</feature>
<proteinExistence type="predicted"/>
<sequence>MTAMNPGPGPADQTRSARGPGPAAAAGGLGSILGLVVLATGLLIALVGFADFFDTNGLSGYSTYGVVLSLFAGLLAGTALLPKQTVQAGTVAAASVAGFVLVLFVVLGSPAVFSLAFGGYATILLTLVQAAAAVFALLLSTGIVSAPAPKPAPSSWQTGPYGAPAQPAQYGPPGQQGQYGGPPSFGGPQGGPSGPPPFGRPQGGPPPHGQPGQYGQPGPQGPPAPGYGGPQGGPPPQGDSSPWTKVMQGRPDQGRPDQGRPDQGRPDQGQGEQPSPQQAPGASSSGPPTQAFGAPGRDTDDQPDPPSGAPRT</sequence>
<name>A0ABY6P185_9NOCA</name>
<feature type="transmembrane region" description="Helical" evidence="2">
    <location>
        <begin position="23"/>
        <end position="49"/>
    </location>
</feature>
<feature type="transmembrane region" description="Helical" evidence="2">
    <location>
        <begin position="88"/>
        <end position="113"/>
    </location>
</feature>
<evidence type="ECO:0000256" key="2">
    <source>
        <dbReference type="SAM" id="Phobius"/>
    </source>
</evidence>
<feature type="compositionally biased region" description="Pro residues" evidence="1">
    <location>
        <begin position="193"/>
        <end position="209"/>
    </location>
</feature>
<feature type="compositionally biased region" description="Low complexity" evidence="1">
    <location>
        <begin position="153"/>
        <end position="176"/>
    </location>
</feature>
<keyword evidence="2" id="KW-0472">Membrane</keyword>
<keyword evidence="2" id="KW-1133">Transmembrane helix</keyword>
<dbReference type="Pfam" id="PF17270">
    <property type="entry name" value="DUF5336"/>
    <property type="match status" value="1"/>
</dbReference>
<dbReference type="RefSeq" id="WP_265383505.1">
    <property type="nucleotide sequence ID" value="NZ_CP110615.1"/>
</dbReference>
<dbReference type="Proteomes" id="UP001164965">
    <property type="component" value="Chromosome"/>
</dbReference>
<reference evidence="3" key="1">
    <citation type="submission" date="2022-10" db="EMBL/GenBank/DDBJ databases">
        <title>Rhodococcus sp.75.</title>
        <authorList>
            <person name="Sun M."/>
        </authorList>
    </citation>
    <scope>NUCLEOTIDE SEQUENCE</scope>
    <source>
        <strain evidence="3">75</strain>
    </source>
</reference>
<evidence type="ECO:0000313" key="3">
    <source>
        <dbReference type="EMBL" id="UZJ25400.1"/>
    </source>
</evidence>
<feature type="region of interest" description="Disordered" evidence="1">
    <location>
        <begin position="149"/>
        <end position="312"/>
    </location>
</feature>
<gene>
    <name evidence="3" type="ORF">RHODO2019_02665</name>
</gene>
<protein>
    <submittedName>
        <fullName evidence="3">DUF5336 domain-containing protein</fullName>
    </submittedName>
</protein>
<feature type="transmembrane region" description="Helical" evidence="2">
    <location>
        <begin position="119"/>
        <end position="140"/>
    </location>
</feature>
<evidence type="ECO:0000256" key="1">
    <source>
        <dbReference type="SAM" id="MobiDB-lite"/>
    </source>
</evidence>
<feature type="compositionally biased region" description="Gly residues" evidence="1">
    <location>
        <begin position="177"/>
        <end position="192"/>
    </location>
</feature>
<feature type="region of interest" description="Disordered" evidence="1">
    <location>
        <begin position="1"/>
        <end position="22"/>
    </location>
</feature>
<accession>A0ABY6P185</accession>
<feature type="transmembrane region" description="Helical" evidence="2">
    <location>
        <begin position="61"/>
        <end position="81"/>
    </location>
</feature>
<keyword evidence="2" id="KW-0812">Transmembrane</keyword>